<dbReference type="Proteomes" id="UP001254257">
    <property type="component" value="Unassembled WGS sequence"/>
</dbReference>
<evidence type="ECO:0000313" key="1">
    <source>
        <dbReference type="EMBL" id="MDU0341849.1"/>
    </source>
</evidence>
<keyword evidence="2" id="KW-1185">Reference proteome</keyword>
<protein>
    <submittedName>
        <fullName evidence="1">Uncharacterized protein</fullName>
    </submittedName>
</protein>
<comment type="caution">
    <text evidence="1">The sequence shown here is derived from an EMBL/GenBank/DDBJ whole genome shotgun (WGS) entry which is preliminary data.</text>
</comment>
<evidence type="ECO:0000313" key="2">
    <source>
        <dbReference type="Proteomes" id="UP001254257"/>
    </source>
</evidence>
<reference evidence="1 2" key="1">
    <citation type="submission" date="2023-09" db="EMBL/GenBank/DDBJ databases">
        <title>Whole genome shotgun sequencing (WGS) of Bosea sp. ZW T0_25, isolated from stored onions (Allium cepa).</title>
        <authorList>
            <person name="Stoll D.A."/>
            <person name="Huch M."/>
        </authorList>
    </citation>
    <scope>NUCLEOTIDE SEQUENCE [LARGE SCALE GENOMIC DNA]</scope>
    <source>
        <strain evidence="1 2">ZW T0_25</strain>
    </source>
</reference>
<dbReference type="EMBL" id="JAWDID010000029">
    <property type="protein sequence ID" value="MDU0341849.1"/>
    <property type="molecule type" value="Genomic_DNA"/>
</dbReference>
<accession>A0ABU3SAN0</accession>
<sequence>MLETFARAALSGTAVSVASTIALALAAKAEGRHPVRPTNATGHWFRGDEAAASRNVDAKHTLLGFATHEGTSIFWAAIFQGFQKLGPRRPAAVDAISVSALAAFVDYVVVPKRLTPGWEKVVSPRSIALTYGVMALALWATSARKANR</sequence>
<organism evidence="1 2">
    <name type="scientific">Bosea rubneri</name>
    <dbReference type="NCBI Taxonomy" id="3075434"/>
    <lineage>
        <taxon>Bacteria</taxon>
        <taxon>Pseudomonadati</taxon>
        <taxon>Pseudomonadota</taxon>
        <taxon>Alphaproteobacteria</taxon>
        <taxon>Hyphomicrobiales</taxon>
        <taxon>Boseaceae</taxon>
        <taxon>Bosea</taxon>
    </lineage>
</organism>
<dbReference type="RefSeq" id="WP_316019656.1">
    <property type="nucleotide sequence ID" value="NZ_JAWDID010000029.1"/>
</dbReference>
<proteinExistence type="predicted"/>
<gene>
    <name evidence="1" type="ORF">RKE40_18265</name>
</gene>
<name>A0ABU3SAN0_9HYPH</name>